<dbReference type="InterPro" id="IPR046858">
    <property type="entry name" value="ChrB_N"/>
</dbReference>
<keyword evidence="2" id="KW-0238">DNA-binding</keyword>
<reference evidence="2 3" key="1">
    <citation type="submission" date="2020-07" db="EMBL/GenBank/DDBJ databases">
        <title>Sequencing the genomes of 1000 actinobacteria strains.</title>
        <authorList>
            <person name="Klenk H.-P."/>
        </authorList>
    </citation>
    <scope>NUCLEOTIDE SEQUENCE [LARGE SCALE GENOMIC DNA]</scope>
    <source>
        <strain evidence="2 3">DSM 19970</strain>
    </source>
</reference>
<comment type="caution">
    <text evidence="2">The sequence shown here is derived from an EMBL/GenBank/DDBJ whole genome shotgun (WGS) entry which is preliminary data.</text>
</comment>
<protein>
    <submittedName>
        <fullName evidence="2">DNA-binding transcriptional regulator PaaX</fullName>
    </submittedName>
</protein>
<dbReference type="EMBL" id="JACBZO010000001">
    <property type="protein sequence ID" value="NYI39998.1"/>
    <property type="molecule type" value="Genomic_DNA"/>
</dbReference>
<dbReference type="RefSeq" id="WP_062075691.1">
    <property type="nucleotide sequence ID" value="NZ_BBRC01000012.1"/>
</dbReference>
<organism evidence="2 3">
    <name type="scientific">Demequina lutea</name>
    <dbReference type="NCBI Taxonomy" id="431489"/>
    <lineage>
        <taxon>Bacteria</taxon>
        <taxon>Bacillati</taxon>
        <taxon>Actinomycetota</taxon>
        <taxon>Actinomycetes</taxon>
        <taxon>Micrococcales</taxon>
        <taxon>Demequinaceae</taxon>
        <taxon>Demequina</taxon>
    </lineage>
</organism>
<gene>
    <name evidence="2" type="ORF">BKA03_000117</name>
</gene>
<evidence type="ECO:0000313" key="3">
    <source>
        <dbReference type="Proteomes" id="UP000547973"/>
    </source>
</evidence>
<name>A0A7Y9Z9A4_9MICO</name>
<dbReference type="GO" id="GO:0003677">
    <property type="term" value="F:DNA binding"/>
    <property type="evidence" value="ECO:0007669"/>
    <property type="project" value="UniProtKB-KW"/>
</dbReference>
<dbReference type="Pfam" id="PF20229">
    <property type="entry name" value="ChrB_N"/>
    <property type="match status" value="1"/>
</dbReference>
<keyword evidence="3" id="KW-1185">Reference proteome</keyword>
<evidence type="ECO:0000313" key="2">
    <source>
        <dbReference type="EMBL" id="NYI39998.1"/>
    </source>
</evidence>
<sequence>MSTTSANADEESLRPPTSAGWFVLVYRIPSEPTRLRATAWRRLKSLGAVYLQNSVAALPITPAAERALRKLQHDITEMSGTAILMRSSVLVGESHVLAIFQAARTDEYEEIVDRCSGFLAELQKEYDKQHFTYAELEENEVDHTKLVNWLAKVQARDEFVAPGRAEAEAAIKECETALEEYAARVYVEEPEGH</sequence>
<feature type="domain" description="ChrB N-terminal" evidence="1">
    <location>
        <begin position="36"/>
        <end position="189"/>
    </location>
</feature>
<dbReference type="OrthoDB" id="3790780at2"/>
<accession>A0A7Y9Z9A4</accession>
<evidence type="ECO:0000259" key="1">
    <source>
        <dbReference type="Pfam" id="PF20229"/>
    </source>
</evidence>
<dbReference type="AlphaFoldDB" id="A0A7Y9Z9A4"/>
<proteinExistence type="predicted"/>
<dbReference type="Proteomes" id="UP000547973">
    <property type="component" value="Unassembled WGS sequence"/>
</dbReference>